<reference evidence="3 4" key="1">
    <citation type="journal article" date="2012" name="Nat. Biotechnol.">
        <title>Draft genome sequence of pigeonpea (Cajanus cajan), an orphan legume crop of resource-poor farmers.</title>
        <authorList>
            <person name="Varshney R.K."/>
            <person name="Chen W."/>
            <person name="Li Y."/>
            <person name="Bharti A.K."/>
            <person name="Saxena R.K."/>
            <person name="Schlueter J.A."/>
            <person name="Donoghue M.T."/>
            <person name="Azam S."/>
            <person name="Fan G."/>
            <person name="Whaley A.M."/>
            <person name="Farmer A.D."/>
            <person name="Sheridan J."/>
            <person name="Iwata A."/>
            <person name="Tuteja R."/>
            <person name="Penmetsa R.V."/>
            <person name="Wu W."/>
            <person name="Upadhyaya H.D."/>
            <person name="Yang S.P."/>
            <person name="Shah T."/>
            <person name="Saxena K.B."/>
            <person name="Michael T."/>
            <person name="McCombie W.R."/>
            <person name="Yang B."/>
            <person name="Zhang G."/>
            <person name="Yang H."/>
            <person name="Wang J."/>
            <person name="Spillane C."/>
            <person name="Cook D.R."/>
            <person name="May G.D."/>
            <person name="Xu X."/>
            <person name="Jackson S.A."/>
        </authorList>
    </citation>
    <scope>NUCLEOTIDE SEQUENCE [LARGE SCALE GENOMIC DNA]</scope>
    <source>
        <strain evidence="4">cv. Asha</strain>
    </source>
</reference>
<accession>A0A151TN66</accession>
<evidence type="ECO:0000313" key="4">
    <source>
        <dbReference type="Proteomes" id="UP000075243"/>
    </source>
</evidence>
<dbReference type="STRING" id="3821.A0A151TN66"/>
<organism evidence="3 4">
    <name type="scientific">Cajanus cajan</name>
    <name type="common">Pigeon pea</name>
    <name type="synonym">Cajanus indicus</name>
    <dbReference type="NCBI Taxonomy" id="3821"/>
    <lineage>
        <taxon>Eukaryota</taxon>
        <taxon>Viridiplantae</taxon>
        <taxon>Streptophyta</taxon>
        <taxon>Embryophyta</taxon>
        <taxon>Tracheophyta</taxon>
        <taxon>Spermatophyta</taxon>
        <taxon>Magnoliopsida</taxon>
        <taxon>eudicotyledons</taxon>
        <taxon>Gunneridae</taxon>
        <taxon>Pentapetalae</taxon>
        <taxon>rosids</taxon>
        <taxon>fabids</taxon>
        <taxon>Fabales</taxon>
        <taxon>Fabaceae</taxon>
        <taxon>Papilionoideae</taxon>
        <taxon>50 kb inversion clade</taxon>
        <taxon>NPAAA clade</taxon>
        <taxon>indigoferoid/millettioid clade</taxon>
        <taxon>Phaseoleae</taxon>
        <taxon>Cajanus</taxon>
    </lineage>
</organism>
<gene>
    <name evidence="3" type="ORF">KK1_022134</name>
</gene>
<dbReference type="InterPro" id="IPR013128">
    <property type="entry name" value="Peptidase_C1A"/>
</dbReference>
<dbReference type="Gene3D" id="3.90.70.10">
    <property type="entry name" value="Cysteine proteinases"/>
    <property type="match status" value="1"/>
</dbReference>
<dbReference type="Gramene" id="C.cajan_21499.t">
    <property type="protein sequence ID" value="C.cajan_21499.t.cds1"/>
    <property type="gene ID" value="C.cajan_21499"/>
</dbReference>
<protein>
    <submittedName>
        <fullName evidence="3">Ananain</fullName>
    </submittedName>
</protein>
<dbReference type="SUPFAM" id="SSF54001">
    <property type="entry name" value="Cysteine proteinases"/>
    <property type="match status" value="1"/>
</dbReference>
<dbReference type="EMBL" id="CM003606">
    <property type="protein sequence ID" value="KYP68505.1"/>
    <property type="molecule type" value="Genomic_DNA"/>
</dbReference>
<dbReference type="PANTHER" id="PTHR12411">
    <property type="entry name" value="CYSTEINE PROTEASE FAMILY C1-RELATED"/>
    <property type="match status" value="1"/>
</dbReference>
<sequence length="181" mass="21426">MTFKSVLHCPLLVFLLLVGFWAFNGSARNLEYASMQERHEQWIAQYGRVYKNHQEKELRYKIFEQNVKHIEAFNNEGNKSHKLGINQFADLTNEEFKARNKLKGRVLSKKLRTSTFRYEQLTQVPKTLDWRQKGAVTPVKAQGVDCGMNFIIPSNFQALMKQLLNDIIYYYHAINTLWFFR</sequence>
<name>A0A151TN66_CAJCA</name>
<feature type="chain" id="PRO_5007589186" evidence="1">
    <location>
        <begin position="23"/>
        <end position="181"/>
    </location>
</feature>
<keyword evidence="1" id="KW-0732">Signal</keyword>
<dbReference type="Proteomes" id="UP000075243">
    <property type="component" value="Chromosome 4"/>
</dbReference>
<evidence type="ECO:0000313" key="3">
    <source>
        <dbReference type="EMBL" id="KYP68505.1"/>
    </source>
</evidence>
<feature type="signal peptide" evidence="1">
    <location>
        <begin position="1"/>
        <end position="22"/>
    </location>
</feature>
<dbReference type="InterPro" id="IPR013201">
    <property type="entry name" value="Prot_inhib_I29"/>
</dbReference>
<evidence type="ECO:0000256" key="1">
    <source>
        <dbReference type="SAM" id="SignalP"/>
    </source>
</evidence>
<dbReference type="SMART" id="SM00848">
    <property type="entry name" value="Inhibitor_I29"/>
    <property type="match status" value="1"/>
</dbReference>
<keyword evidence="4" id="KW-1185">Reference proteome</keyword>
<dbReference type="GO" id="GO:0008234">
    <property type="term" value="F:cysteine-type peptidase activity"/>
    <property type="evidence" value="ECO:0007669"/>
    <property type="project" value="InterPro"/>
</dbReference>
<dbReference type="AlphaFoldDB" id="A0A151TN66"/>
<feature type="domain" description="Cathepsin propeptide inhibitor" evidence="2">
    <location>
        <begin position="39"/>
        <end position="96"/>
    </location>
</feature>
<dbReference type="OMA" id="ARHERWT"/>
<dbReference type="Pfam" id="PF08246">
    <property type="entry name" value="Inhibitor_I29"/>
    <property type="match status" value="1"/>
</dbReference>
<dbReference type="InterPro" id="IPR038765">
    <property type="entry name" value="Papain-like_cys_pep_sf"/>
</dbReference>
<evidence type="ECO:0000259" key="2">
    <source>
        <dbReference type="SMART" id="SM00848"/>
    </source>
</evidence>
<proteinExistence type="predicted"/>